<dbReference type="PANTHER" id="PTHR45947:SF15">
    <property type="entry name" value="TEICHURONIC ACID BIOSYNTHESIS GLYCOSYLTRANSFERASE TUAC-RELATED"/>
    <property type="match status" value="1"/>
</dbReference>
<organism evidence="3 4">
    <name type="scientific">Roseivivax halotolerans</name>
    <dbReference type="NCBI Taxonomy" id="93684"/>
    <lineage>
        <taxon>Bacteria</taxon>
        <taxon>Pseudomonadati</taxon>
        <taxon>Pseudomonadota</taxon>
        <taxon>Alphaproteobacteria</taxon>
        <taxon>Rhodobacterales</taxon>
        <taxon>Roseobacteraceae</taxon>
        <taxon>Roseivivax</taxon>
    </lineage>
</organism>
<evidence type="ECO:0000313" key="4">
    <source>
        <dbReference type="Proteomes" id="UP000243106"/>
    </source>
</evidence>
<dbReference type="SUPFAM" id="SSF53756">
    <property type="entry name" value="UDP-Glycosyltransferase/glycogen phosphorylase"/>
    <property type="match status" value="1"/>
</dbReference>
<dbReference type="Pfam" id="PF13439">
    <property type="entry name" value="Glyco_transf_4"/>
    <property type="match status" value="1"/>
</dbReference>
<evidence type="ECO:0000313" key="3">
    <source>
        <dbReference type="EMBL" id="SFQ49017.1"/>
    </source>
</evidence>
<dbReference type="EMBL" id="FOXV01000007">
    <property type="protein sequence ID" value="SFQ49017.1"/>
    <property type="molecule type" value="Genomic_DNA"/>
</dbReference>
<dbReference type="AlphaFoldDB" id="A0A1I5YYT1"/>
<dbReference type="Gene3D" id="3.40.50.2000">
    <property type="entry name" value="Glycogen Phosphorylase B"/>
    <property type="match status" value="2"/>
</dbReference>
<accession>A0A1I5YYT1</accession>
<gene>
    <name evidence="3" type="ORF">SAMN05421853_10733</name>
</gene>
<dbReference type="Proteomes" id="UP000243106">
    <property type="component" value="Unassembled WGS sequence"/>
</dbReference>
<protein>
    <submittedName>
        <fullName evidence="3">Glycosyltransferase involved in cell wall bisynthesis</fullName>
    </submittedName>
</protein>
<proteinExistence type="predicted"/>
<dbReference type="CDD" id="cd03801">
    <property type="entry name" value="GT4_PimA-like"/>
    <property type="match status" value="1"/>
</dbReference>
<dbReference type="STRING" id="93684.SAMN05421853_10733"/>
<dbReference type="GO" id="GO:0016757">
    <property type="term" value="F:glycosyltransferase activity"/>
    <property type="evidence" value="ECO:0007669"/>
    <property type="project" value="InterPro"/>
</dbReference>
<dbReference type="InterPro" id="IPR028098">
    <property type="entry name" value="Glyco_trans_4-like_N"/>
</dbReference>
<sequence>MKRVAYLTGHYPRVSHTFIEREVEGLRALGHEVQTCSIRRTARSELSGPAQEAEQARTWHVIEAAKRPATLLGAHWHYLRHHPRRWWQTLRLAVRTSADGPRALLWQLFYFLEAAVLARHLEREKVAHLHNHLASQSCNVAMLTSALSGIPYSFTIHGPDTFFEAPRWHLAEKTRRAAFVSCISHFARSQLMCFADPADWDKLKIVHCGVYPEAYTAPATEGARLLFVGRLVGVKGPRLLLRALTQLSGTHPDATLTYVGDGPDRVALETLARETRLAERVRFLGYQPPEKVAEALADADVFCLPSFAEGVPVVLMEAMAAGRAVVTSRIAGIPELIEDGVSGRLVPPGDLGALTDALEACLSDRDAARRVGEAARARVAAEFDARIEARKLSAHIEAAR</sequence>
<evidence type="ECO:0000259" key="1">
    <source>
        <dbReference type="Pfam" id="PF00534"/>
    </source>
</evidence>
<dbReference type="Pfam" id="PF00534">
    <property type="entry name" value="Glycos_transf_1"/>
    <property type="match status" value="1"/>
</dbReference>
<dbReference type="InterPro" id="IPR001296">
    <property type="entry name" value="Glyco_trans_1"/>
</dbReference>
<dbReference type="RefSeq" id="WP_093012334.1">
    <property type="nucleotide sequence ID" value="NZ_FOXV01000007.1"/>
</dbReference>
<keyword evidence="3" id="KW-0808">Transferase</keyword>
<evidence type="ECO:0000259" key="2">
    <source>
        <dbReference type="Pfam" id="PF13439"/>
    </source>
</evidence>
<feature type="domain" description="Glycosyltransferase subfamily 4-like N-terminal" evidence="2">
    <location>
        <begin position="20"/>
        <end position="212"/>
    </location>
</feature>
<name>A0A1I5YYT1_9RHOB</name>
<dbReference type="PANTHER" id="PTHR45947">
    <property type="entry name" value="SULFOQUINOVOSYL TRANSFERASE SQD2"/>
    <property type="match status" value="1"/>
</dbReference>
<reference evidence="4" key="1">
    <citation type="submission" date="2016-10" db="EMBL/GenBank/DDBJ databases">
        <authorList>
            <person name="Varghese N."/>
            <person name="Submissions S."/>
        </authorList>
    </citation>
    <scope>NUCLEOTIDE SEQUENCE [LARGE SCALE GENOMIC DNA]</scope>
    <source>
        <strain evidence="4">JCM 10271</strain>
    </source>
</reference>
<keyword evidence="4" id="KW-1185">Reference proteome</keyword>
<feature type="domain" description="Glycosyl transferase family 1" evidence="1">
    <location>
        <begin position="221"/>
        <end position="377"/>
    </location>
</feature>
<dbReference type="InterPro" id="IPR050194">
    <property type="entry name" value="Glycosyltransferase_grp1"/>
</dbReference>